<dbReference type="EMBL" id="CP009810">
    <property type="protein sequence ID" value="ATZ50535.1"/>
    <property type="molecule type" value="Genomic_DNA"/>
</dbReference>
<dbReference type="GO" id="GO:0005794">
    <property type="term" value="C:Golgi apparatus"/>
    <property type="evidence" value="ECO:0007669"/>
    <property type="project" value="TreeGrafter"/>
</dbReference>
<dbReference type="KEGG" id="bfu:BCIN_06g00350"/>
<name>A0A384JIX6_BOTFB</name>
<dbReference type="GO" id="GO:0006493">
    <property type="term" value="P:protein O-linked glycosylation"/>
    <property type="evidence" value="ECO:0007669"/>
    <property type="project" value="TreeGrafter"/>
</dbReference>
<evidence type="ECO:0000256" key="2">
    <source>
        <dbReference type="ARBA" id="ARBA00009105"/>
    </source>
</evidence>
<comment type="subcellular location">
    <subcellularLocation>
        <location evidence="1">Membrane</location>
        <topology evidence="1">Single-pass type II membrane protein</topology>
    </subcellularLocation>
</comment>
<keyword evidence="7" id="KW-1133">Transmembrane helix</keyword>
<evidence type="ECO:0008006" key="12">
    <source>
        <dbReference type="Google" id="ProtNLM"/>
    </source>
</evidence>
<dbReference type="EMBL" id="CP009810">
    <property type="protein sequence ID" value="ATZ50536.1"/>
    <property type="molecule type" value="Genomic_DNA"/>
</dbReference>
<dbReference type="GO" id="GO:0000033">
    <property type="term" value="F:alpha-1,3-mannosyltransferase activity"/>
    <property type="evidence" value="ECO:0007669"/>
    <property type="project" value="TreeGrafter"/>
</dbReference>
<sequence length="546" mass="61875">MLSSLYIPKTIMRLRIPRQVRYKDFNLKALILLCILGIFWTCKSTSFLDHVGFESTLKPITEYGIQKNSLVARHFIKVPVSEDDFGEMGRRIQILTGWLTQIGMESNLIATKPFLEYEALVDKTVTSLFPFIQKRTELPNRNPTTFVNLRKSFVPGSRGIVIPTGIKTFRYTCHLILNLRLILKSTLPIQIVYAGNSDLPPQYRSALLSLFSTHYIGAIEFLDLTKILDDTTLQLSDGMSKWAIKPFALLASTFEQVILVDSDAIFLQPPETILDTHAAYAKSGTLFFHDRLVGKNSYRYRHEFWRWQMKDHTPSRTFRKSRVMNENFGQEQDSGVVVLDKGRLGVLMGLLHACWQNTYVVRELITYRNTHGDKEAYWLGMELSGVEYTFAENYGGIIGGQVWNVTDGIRREDICGSAIAHVDEKGDLLWFNGGLVRKKSDNEGKMTFMEVNGHMRWSLNGHWRWNRDGNKWDAACMDGGAIRALSVGVKEIIAGSVEEARGVDDRFAELMGLLEPKVVHKEGKHQTSVGGVGVGAGFERADDYNV</sequence>
<proteinExistence type="inferred from homology"/>
<evidence type="ECO:0000256" key="6">
    <source>
        <dbReference type="ARBA" id="ARBA00022968"/>
    </source>
</evidence>
<dbReference type="VEuPathDB" id="FungiDB:Bcin06g00350"/>
<dbReference type="RefSeq" id="XP_024549073.1">
    <property type="nucleotide sequence ID" value="XM_024693288.1"/>
</dbReference>
<reference evidence="10 11" key="3">
    <citation type="journal article" date="2017" name="Mol. Plant Pathol.">
        <title>A gapless genome sequence of the fungus Botrytis cinerea.</title>
        <authorList>
            <person name="Van Kan J.A."/>
            <person name="Stassen J.H."/>
            <person name="Mosbach A."/>
            <person name="Van Der Lee T.A."/>
            <person name="Faino L."/>
            <person name="Farmer A.D."/>
            <person name="Papasotiriou D.G."/>
            <person name="Zhou S."/>
            <person name="Seidl M.F."/>
            <person name="Cottam E."/>
            <person name="Edel D."/>
            <person name="Hahn M."/>
            <person name="Schwartz D.C."/>
            <person name="Dietrich R.A."/>
            <person name="Widdison S."/>
            <person name="Scalliet G."/>
        </authorList>
    </citation>
    <scope>NUCLEOTIDE SEQUENCE [LARGE SCALE GENOMIC DNA]</scope>
    <source>
        <strain evidence="10 11">B05.10</strain>
    </source>
</reference>
<evidence type="ECO:0000313" key="11">
    <source>
        <dbReference type="Proteomes" id="UP000001798"/>
    </source>
</evidence>
<dbReference type="SUPFAM" id="SSF53448">
    <property type="entry name" value="Nucleotide-diphospho-sugar transferases"/>
    <property type="match status" value="1"/>
</dbReference>
<keyword evidence="5" id="KW-0812">Transmembrane</keyword>
<organism evidence="10 11">
    <name type="scientific">Botryotinia fuckeliana (strain B05.10)</name>
    <name type="common">Noble rot fungus</name>
    <name type="synonym">Botrytis cinerea</name>
    <dbReference type="NCBI Taxonomy" id="332648"/>
    <lineage>
        <taxon>Eukaryota</taxon>
        <taxon>Fungi</taxon>
        <taxon>Dikarya</taxon>
        <taxon>Ascomycota</taxon>
        <taxon>Pezizomycotina</taxon>
        <taxon>Leotiomycetes</taxon>
        <taxon>Helotiales</taxon>
        <taxon>Sclerotiniaceae</taxon>
        <taxon>Botrytis</taxon>
    </lineage>
</organism>
<evidence type="ECO:0000256" key="7">
    <source>
        <dbReference type="ARBA" id="ARBA00022989"/>
    </source>
</evidence>
<dbReference type="InterPro" id="IPR029044">
    <property type="entry name" value="Nucleotide-diphossugar_trans"/>
</dbReference>
<evidence type="ECO:0000256" key="3">
    <source>
        <dbReference type="ARBA" id="ARBA00022676"/>
    </source>
</evidence>
<dbReference type="PANTHER" id="PTHR31392:SF1">
    <property type="entry name" value="ALPHA-1,3-MANNOSYLTRANSFERASE MNN1-RELATED"/>
    <property type="match status" value="1"/>
</dbReference>
<evidence type="ECO:0000256" key="8">
    <source>
        <dbReference type="ARBA" id="ARBA00023136"/>
    </source>
</evidence>
<dbReference type="OrthoDB" id="430354at2759"/>
<evidence type="ECO:0000313" key="10">
    <source>
        <dbReference type="EMBL" id="ATZ50536.1"/>
    </source>
</evidence>
<dbReference type="Pfam" id="PF11051">
    <property type="entry name" value="Mannosyl_trans3"/>
    <property type="match status" value="1"/>
</dbReference>
<keyword evidence="9" id="KW-0325">Glycoprotein</keyword>
<evidence type="ECO:0000256" key="1">
    <source>
        <dbReference type="ARBA" id="ARBA00004606"/>
    </source>
</evidence>
<evidence type="ECO:0000256" key="9">
    <source>
        <dbReference type="ARBA" id="ARBA00023180"/>
    </source>
</evidence>
<accession>A0A384JIX6</accession>
<dbReference type="Proteomes" id="UP000001798">
    <property type="component" value="Chromosome 6"/>
</dbReference>
<keyword evidence="8" id="KW-0472">Membrane</keyword>
<reference evidence="10" key="4">
    <citation type="submission" date="2017-12" db="EMBL/GenBank/DDBJ databases">
        <authorList>
            <person name="van Kan J."/>
        </authorList>
    </citation>
    <scope>NUCLEOTIDE SEQUENCE</scope>
    <source>
        <strain evidence="10">B05.10</strain>
    </source>
</reference>
<reference evidence="10 11" key="2">
    <citation type="journal article" date="2012" name="Eukaryot. Cell">
        <title>Genome update of Botrytis cinerea strains B05.10 and T4.</title>
        <authorList>
            <person name="Staats M."/>
            <person name="van Kan J.A."/>
        </authorList>
    </citation>
    <scope>NUCLEOTIDE SEQUENCE [LARGE SCALE GENOMIC DNA]</scope>
    <source>
        <strain evidence="10 11">B05.10</strain>
    </source>
</reference>
<keyword evidence="11" id="KW-1185">Reference proteome</keyword>
<dbReference type="AlphaFoldDB" id="A0A384JIX6"/>
<evidence type="ECO:0000256" key="5">
    <source>
        <dbReference type="ARBA" id="ARBA00022692"/>
    </source>
</evidence>
<keyword evidence="6" id="KW-0735">Signal-anchor</keyword>
<protein>
    <recommendedName>
        <fullName evidence="12">Glycosyltransferase family 71 protein</fullName>
    </recommendedName>
</protein>
<evidence type="ECO:0000256" key="4">
    <source>
        <dbReference type="ARBA" id="ARBA00022679"/>
    </source>
</evidence>
<gene>
    <name evidence="10" type="ORF">BCIN_06g00350</name>
</gene>
<dbReference type="PANTHER" id="PTHR31392">
    <property type="entry name" value="ALPHA-1,3-MANNOSYLTRANSFERASE MNN1-RELATED"/>
    <property type="match status" value="1"/>
</dbReference>
<dbReference type="InterPro" id="IPR022751">
    <property type="entry name" value="Alpha_mannosyltransferase"/>
</dbReference>
<dbReference type="GO" id="GO:0016020">
    <property type="term" value="C:membrane"/>
    <property type="evidence" value="ECO:0007669"/>
    <property type="project" value="UniProtKB-SubCell"/>
</dbReference>
<keyword evidence="4" id="KW-0808">Transferase</keyword>
<reference evidence="10 11" key="1">
    <citation type="journal article" date="2011" name="PLoS Genet.">
        <title>Genomic analysis of the necrotrophic fungal pathogens Sclerotinia sclerotiorum and Botrytis cinerea.</title>
        <authorList>
            <person name="Amselem J."/>
            <person name="Cuomo C.A."/>
            <person name="van Kan J.A."/>
            <person name="Viaud M."/>
            <person name="Benito E.P."/>
            <person name="Couloux A."/>
            <person name="Coutinho P.M."/>
            <person name="de Vries R.P."/>
            <person name="Dyer P.S."/>
            <person name="Fillinger S."/>
            <person name="Fournier E."/>
            <person name="Gout L."/>
            <person name="Hahn M."/>
            <person name="Kohn L."/>
            <person name="Lapalu N."/>
            <person name="Plummer K.M."/>
            <person name="Pradier J.M."/>
            <person name="Quevillon E."/>
            <person name="Sharon A."/>
            <person name="Simon A."/>
            <person name="ten Have A."/>
            <person name="Tudzynski B."/>
            <person name="Tudzynski P."/>
            <person name="Wincker P."/>
            <person name="Andrew M."/>
            <person name="Anthouard V."/>
            <person name="Beever R.E."/>
            <person name="Beffa R."/>
            <person name="Benoit I."/>
            <person name="Bouzid O."/>
            <person name="Brault B."/>
            <person name="Chen Z."/>
            <person name="Choquer M."/>
            <person name="Collemare J."/>
            <person name="Cotton P."/>
            <person name="Danchin E.G."/>
            <person name="Da Silva C."/>
            <person name="Gautier A."/>
            <person name="Giraud C."/>
            <person name="Giraud T."/>
            <person name="Gonzalez C."/>
            <person name="Grossetete S."/>
            <person name="Guldener U."/>
            <person name="Henrissat B."/>
            <person name="Howlett B.J."/>
            <person name="Kodira C."/>
            <person name="Kretschmer M."/>
            <person name="Lappartient A."/>
            <person name="Leroch M."/>
            <person name="Levis C."/>
            <person name="Mauceli E."/>
            <person name="Neuveglise C."/>
            <person name="Oeser B."/>
            <person name="Pearson M."/>
            <person name="Poulain J."/>
            <person name="Poussereau N."/>
            <person name="Quesneville H."/>
            <person name="Rascle C."/>
            <person name="Schumacher J."/>
            <person name="Segurens B."/>
            <person name="Sexton A."/>
            <person name="Silva E."/>
            <person name="Sirven C."/>
            <person name="Soanes D.M."/>
            <person name="Talbot N.J."/>
            <person name="Templeton M."/>
            <person name="Yandava C."/>
            <person name="Yarden O."/>
            <person name="Zeng Q."/>
            <person name="Rollins J.A."/>
            <person name="Lebrun M.H."/>
            <person name="Dickman M."/>
        </authorList>
    </citation>
    <scope>NUCLEOTIDE SEQUENCE [LARGE SCALE GENOMIC DNA]</scope>
    <source>
        <strain evidence="10 11">B05.10</strain>
    </source>
</reference>
<dbReference type="RefSeq" id="XP_024549074.1">
    <property type="nucleotide sequence ID" value="XM_024693287.1"/>
</dbReference>
<comment type="similarity">
    <text evidence="2">Belongs to the MNN1/MNT family.</text>
</comment>
<dbReference type="GeneID" id="36394226"/>
<keyword evidence="3" id="KW-0328">Glycosyltransferase</keyword>